<evidence type="ECO:0000259" key="11">
    <source>
        <dbReference type="PROSITE" id="PS50262"/>
    </source>
</evidence>
<name>A0A913XVL4_EXADI</name>
<feature type="transmembrane region" description="Helical" evidence="10">
    <location>
        <begin position="69"/>
        <end position="94"/>
    </location>
</feature>
<feature type="transmembrane region" description="Helical" evidence="10">
    <location>
        <begin position="262"/>
        <end position="284"/>
    </location>
</feature>
<accession>A0A913XVL4</accession>
<dbReference type="PANTHER" id="PTHR45695">
    <property type="entry name" value="LEUCOKININ RECEPTOR-RELATED"/>
    <property type="match status" value="1"/>
</dbReference>
<sequence length="360" mass="39849">MALNFTSYNGTDGSNQSTAGPIYGGPSTGEVVAYSSMYGLISLVALVGNILVCLVITKNPSMRTATNVFLLNLAIADIIFIIVSVPAILALQIFEEWPFGEAACKGVPFLNIVTLSASVYTMVALAIDRYNAIVHPLRAKVTHTMRRAVIVISLIWLLSAVVALPQIMVWTLEDFCVERWSIISDNHLTSKDVYTVAIFVIFFAVPMAIITVAYITIIKRLTITDGILTETAQISHDPSQKESHSIDEKSVPISRNNRKTTFMMLTVIVAFLVCMLPLNVFLLVTPFLTSFNEDSMYMASTVLQFLSVCSAACNPIIYNFFSVKFRRAFADVFRSRCGTKQPVHKSRFYSSFRTKGTTLL</sequence>
<keyword evidence="5 9" id="KW-0297">G-protein coupled receptor</keyword>
<evidence type="ECO:0000313" key="12">
    <source>
        <dbReference type="EnsemblMetazoa" id="XP_020909866.1"/>
    </source>
</evidence>
<evidence type="ECO:0000256" key="3">
    <source>
        <dbReference type="ARBA" id="ARBA00022692"/>
    </source>
</evidence>
<dbReference type="InterPro" id="IPR017452">
    <property type="entry name" value="GPCR_Rhodpsn_7TM"/>
</dbReference>
<dbReference type="PROSITE" id="PS00237">
    <property type="entry name" value="G_PROTEIN_RECEP_F1_1"/>
    <property type="match status" value="1"/>
</dbReference>
<dbReference type="RefSeq" id="XP_020909866.1">
    <property type="nucleotide sequence ID" value="XM_021054207.2"/>
</dbReference>
<dbReference type="PRINTS" id="PR00237">
    <property type="entry name" value="GPCRRHODOPSN"/>
</dbReference>
<comment type="similarity">
    <text evidence="2 9">Belongs to the G-protein coupled receptor 1 family.</text>
</comment>
<dbReference type="GeneID" id="110247743"/>
<dbReference type="RefSeq" id="XP_028517527.1">
    <property type="nucleotide sequence ID" value="XM_028661726.1"/>
</dbReference>
<dbReference type="SMART" id="SM01381">
    <property type="entry name" value="7TM_GPCR_Srsx"/>
    <property type="match status" value="1"/>
</dbReference>
<evidence type="ECO:0000256" key="5">
    <source>
        <dbReference type="ARBA" id="ARBA00023040"/>
    </source>
</evidence>
<keyword evidence="3 9" id="KW-0812">Transmembrane</keyword>
<dbReference type="OrthoDB" id="9445642at2759"/>
<dbReference type="Pfam" id="PF00001">
    <property type="entry name" value="7tm_1"/>
    <property type="match status" value="1"/>
</dbReference>
<keyword evidence="6 10" id="KW-0472">Membrane</keyword>
<comment type="subcellular location">
    <subcellularLocation>
        <location evidence="1">Membrane</location>
        <topology evidence="1">Multi-pass membrane protein</topology>
    </subcellularLocation>
</comment>
<evidence type="ECO:0000256" key="9">
    <source>
        <dbReference type="RuleBase" id="RU000688"/>
    </source>
</evidence>
<proteinExistence type="inferred from homology"/>
<feature type="domain" description="G-protein coupled receptors family 1 profile" evidence="11">
    <location>
        <begin position="48"/>
        <end position="318"/>
    </location>
</feature>
<feature type="transmembrane region" description="Helical" evidence="10">
    <location>
        <begin position="106"/>
        <end position="127"/>
    </location>
</feature>
<organism evidence="12 13">
    <name type="scientific">Exaiptasia diaphana</name>
    <name type="common">Tropical sea anemone</name>
    <name type="synonym">Aiptasia pulchella</name>
    <dbReference type="NCBI Taxonomy" id="2652724"/>
    <lineage>
        <taxon>Eukaryota</taxon>
        <taxon>Metazoa</taxon>
        <taxon>Cnidaria</taxon>
        <taxon>Anthozoa</taxon>
        <taxon>Hexacorallia</taxon>
        <taxon>Actiniaria</taxon>
        <taxon>Aiptasiidae</taxon>
        <taxon>Exaiptasia</taxon>
    </lineage>
</organism>
<keyword evidence="8 9" id="KW-0807">Transducer</keyword>
<dbReference type="Proteomes" id="UP000887567">
    <property type="component" value="Unplaced"/>
</dbReference>
<dbReference type="EnsemblMetazoa" id="XM_028661726.1">
    <property type="protein sequence ID" value="XP_028517527.1"/>
    <property type="gene ID" value="LOC110247743"/>
</dbReference>
<feature type="transmembrane region" description="Helical" evidence="10">
    <location>
        <begin position="193"/>
        <end position="217"/>
    </location>
</feature>
<reference evidence="12" key="1">
    <citation type="submission" date="2022-11" db="UniProtKB">
        <authorList>
            <consortium name="EnsemblMetazoa"/>
        </authorList>
    </citation>
    <scope>IDENTIFICATION</scope>
</reference>
<dbReference type="SUPFAM" id="SSF81321">
    <property type="entry name" value="Family A G protein-coupled receptor-like"/>
    <property type="match status" value="1"/>
</dbReference>
<evidence type="ECO:0000256" key="2">
    <source>
        <dbReference type="ARBA" id="ARBA00010663"/>
    </source>
</evidence>
<dbReference type="GO" id="GO:0004983">
    <property type="term" value="F:neuropeptide Y receptor activity"/>
    <property type="evidence" value="ECO:0007669"/>
    <property type="project" value="InterPro"/>
</dbReference>
<keyword evidence="4 10" id="KW-1133">Transmembrane helix</keyword>
<feature type="transmembrane region" description="Helical" evidence="10">
    <location>
        <begin position="148"/>
        <end position="173"/>
    </location>
</feature>
<evidence type="ECO:0000256" key="10">
    <source>
        <dbReference type="SAM" id="Phobius"/>
    </source>
</evidence>
<dbReference type="PRINTS" id="PR01012">
    <property type="entry name" value="NRPEPTIDEYR"/>
</dbReference>
<keyword evidence="7 9" id="KW-0675">Receptor</keyword>
<feature type="transmembrane region" description="Helical" evidence="10">
    <location>
        <begin position="296"/>
        <end position="317"/>
    </location>
</feature>
<dbReference type="GO" id="GO:0005886">
    <property type="term" value="C:plasma membrane"/>
    <property type="evidence" value="ECO:0007669"/>
    <property type="project" value="TreeGrafter"/>
</dbReference>
<dbReference type="Gene3D" id="1.20.1070.10">
    <property type="entry name" value="Rhodopsin 7-helix transmembrane proteins"/>
    <property type="match status" value="1"/>
</dbReference>
<dbReference type="InterPro" id="IPR000611">
    <property type="entry name" value="NPY_rcpt"/>
</dbReference>
<dbReference type="AlphaFoldDB" id="A0A913XVL4"/>
<evidence type="ECO:0000256" key="1">
    <source>
        <dbReference type="ARBA" id="ARBA00004141"/>
    </source>
</evidence>
<dbReference type="PROSITE" id="PS50262">
    <property type="entry name" value="G_PROTEIN_RECEP_F1_2"/>
    <property type="match status" value="1"/>
</dbReference>
<keyword evidence="13" id="KW-1185">Reference proteome</keyword>
<evidence type="ECO:0000256" key="7">
    <source>
        <dbReference type="ARBA" id="ARBA00023170"/>
    </source>
</evidence>
<dbReference type="InterPro" id="IPR000276">
    <property type="entry name" value="GPCR_Rhodpsn"/>
</dbReference>
<protein>
    <recommendedName>
        <fullName evidence="11">G-protein coupled receptors family 1 profile domain-containing protein</fullName>
    </recommendedName>
</protein>
<evidence type="ECO:0000256" key="6">
    <source>
        <dbReference type="ARBA" id="ARBA00023136"/>
    </source>
</evidence>
<evidence type="ECO:0000313" key="13">
    <source>
        <dbReference type="Proteomes" id="UP000887567"/>
    </source>
</evidence>
<dbReference type="PANTHER" id="PTHR45695:SF37">
    <property type="entry name" value="FREE FATTY ACID RECEPTOR 4-LIKE"/>
    <property type="match status" value="1"/>
</dbReference>
<evidence type="ECO:0000256" key="8">
    <source>
        <dbReference type="ARBA" id="ARBA00023224"/>
    </source>
</evidence>
<evidence type="ECO:0000256" key="4">
    <source>
        <dbReference type="ARBA" id="ARBA00022989"/>
    </source>
</evidence>
<dbReference type="KEGG" id="epa:110247743"/>
<feature type="transmembrane region" description="Helical" evidence="10">
    <location>
        <begin position="37"/>
        <end position="57"/>
    </location>
</feature>
<dbReference type="EnsemblMetazoa" id="XM_021054207.2">
    <property type="protein sequence ID" value="XP_020909866.1"/>
    <property type="gene ID" value="LOC110247743"/>
</dbReference>